<comment type="similarity">
    <text evidence="2 7 8">In the C-terminal section; belongs to the NAD synthetase family.</text>
</comment>
<dbReference type="GO" id="GO:0005737">
    <property type="term" value="C:cytoplasm"/>
    <property type="evidence" value="ECO:0007669"/>
    <property type="project" value="InterPro"/>
</dbReference>
<evidence type="ECO:0000256" key="4">
    <source>
        <dbReference type="ARBA" id="ARBA00022741"/>
    </source>
</evidence>
<dbReference type="PANTHER" id="PTHR23090:SF9">
    <property type="entry name" value="GLUTAMINE-DEPENDENT NAD(+) SYNTHETASE"/>
    <property type="match status" value="1"/>
</dbReference>
<gene>
    <name evidence="7" type="primary">nadE</name>
    <name evidence="11" type="ORF">DFR30_0570</name>
</gene>
<dbReference type="SUPFAM" id="SSF56317">
    <property type="entry name" value="Carbon-nitrogen hydrolase"/>
    <property type="match status" value="1"/>
</dbReference>
<keyword evidence="5 7" id="KW-0067">ATP-binding</keyword>
<comment type="caution">
    <text evidence="7">Lacks conserved residue(s) required for the propagation of feature annotation.</text>
</comment>
<evidence type="ECO:0000256" key="9">
    <source>
        <dbReference type="RuleBase" id="RU003811"/>
    </source>
</evidence>
<evidence type="ECO:0000256" key="6">
    <source>
        <dbReference type="ARBA" id="ARBA00023027"/>
    </source>
</evidence>
<evidence type="ECO:0000313" key="12">
    <source>
        <dbReference type="Proteomes" id="UP000295707"/>
    </source>
</evidence>
<organism evidence="11 12">
    <name type="scientific">Thiogranum longum</name>
    <dbReference type="NCBI Taxonomy" id="1537524"/>
    <lineage>
        <taxon>Bacteria</taxon>
        <taxon>Pseudomonadati</taxon>
        <taxon>Pseudomonadota</taxon>
        <taxon>Gammaproteobacteria</taxon>
        <taxon>Chromatiales</taxon>
        <taxon>Ectothiorhodospiraceae</taxon>
        <taxon>Thiogranum</taxon>
    </lineage>
</organism>
<dbReference type="Proteomes" id="UP000295707">
    <property type="component" value="Unassembled WGS sequence"/>
</dbReference>
<dbReference type="Pfam" id="PF02540">
    <property type="entry name" value="NAD_synthase"/>
    <property type="match status" value="1"/>
</dbReference>
<dbReference type="Gene3D" id="3.60.110.10">
    <property type="entry name" value="Carbon-nitrogen hydrolase"/>
    <property type="match status" value="1"/>
</dbReference>
<feature type="active site" description="Nucleophile; for glutaminase activity" evidence="7">
    <location>
        <position position="154"/>
    </location>
</feature>
<dbReference type="EC" id="6.3.5.1" evidence="7 8"/>
<feature type="binding site" evidence="7">
    <location>
        <position position="124"/>
    </location>
    <ligand>
        <name>L-glutamine</name>
        <dbReference type="ChEBI" id="CHEBI:58359"/>
    </ligand>
</feature>
<dbReference type="GO" id="GO:0009435">
    <property type="term" value="P:NAD+ biosynthetic process"/>
    <property type="evidence" value="ECO:0007669"/>
    <property type="project" value="UniProtKB-UniRule"/>
</dbReference>
<feature type="binding site" evidence="7">
    <location>
        <position position="186"/>
    </location>
    <ligand>
        <name>L-glutamine</name>
        <dbReference type="ChEBI" id="CHEBI:58359"/>
    </ligand>
</feature>
<keyword evidence="4 7" id="KW-0547">Nucleotide-binding</keyword>
<dbReference type="PANTHER" id="PTHR23090">
    <property type="entry name" value="NH 3 /GLUTAMINE-DEPENDENT NAD + SYNTHETASE"/>
    <property type="match status" value="1"/>
</dbReference>
<feature type="active site" description="For glutaminase activity" evidence="7">
    <location>
        <position position="118"/>
    </location>
</feature>
<dbReference type="GO" id="GO:0004359">
    <property type="term" value="F:glutaminase activity"/>
    <property type="evidence" value="ECO:0007669"/>
    <property type="project" value="InterPro"/>
</dbReference>
<keyword evidence="6 7" id="KW-0520">NAD</keyword>
<dbReference type="EMBL" id="SMFX01000001">
    <property type="protein sequence ID" value="TCK17342.1"/>
    <property type="molecule type" value="Genomic_DNA"/>
</dbReference>
<feature type="binding site" evidence="7">
    <location>
        <begin position="295"/>
        <end position="302"/>
    </location>
    <ligand>
        <name>ATP</name>
        <dbReference type="ChEBI" id="CHEBI:30616"/>
    </ligand>
</feature>
<evidence type="ECO:0000256" key="8">
    <source>
        <dbReference type="PIRNR" id="PIRNR006630"/>
    </source>
</evidence>
<dbReference type="InterPro" id="IPR003694">
    <property type="entry name" value="NAD_synthase"/>
</dbReference>
<feature type="binding site" evidence="7">
    <location>
        <position position="180"/>
    </location>
    <ligand>
        <name>L-glutamine</name>
        <dbReference type="ChEBI" id="CHEBI:58359"/>
    </ligand>
</feature>
<dbReference type="InterPro" id="IPR036526">
    <property type="entry name" value="C-N_Hydrolase_sf"/>
</dbReference>
<protein>
    <recommendedName>
        <fullName evidence="7 8">Glutamine-dependent NAD(+) synthetase</fullName>
        <ecNumber evidence="7 8">6.3.5.1</ecNumber>
    </recommendedName>
    <alternativeName>
        <fullName evidence="7 8">NAD(+) synthase [glutamine-hydrolyzing]</fullName>
    </alternativeName>
</protein>
<evidence type="ECO:0000313" key="11">
    <source>
        <dbReference type="EMBL" id="TCK17342.1"/>
    </source>
</evidence>
<dbReference type="Gene3D" id="3.40.50.620">
    <property type="entry name" value="HUPs"/>
    <property type="match status" value="1"/>
</dbReference>
<feature type="binding site" evidence="7">
    <location>
        <position position="407"/>
    </location>
    <ligand>
        <name>deamido-NAD(+)</name>
        <dbReference type="ChEBI" id="CHEBI:58437"/>
        <note>ligand shared between two neighboring subunits</note>
    </ligand>
</feature>
<dbReference type="CDD" id="cd00553">
    <property type="entry name" value="NAD_synthase"/>
    <property type="match status" value="1"/>
</dbReference>
<feature type="binding site" evidence="7">
    <location>
        <position position="378"/>
    </location>
    <ligand>
        <name>deamido-NAD(+)</name>
        <dbReference type="ChEBI" id="CHEBI:58437"/>
        <note>ligand shared between two neighboring subunits</note>
    </ligand>
</feature>
<evidence type="ECO:0000259" key="10">
    <source>
        <dbReference type="PROSITE" id="PS50263"/>
    </source>
</evidence>
<dbReference type="InterPro" id="IPR014445">
    <property type="entry name" value="Gln-dep_NAD_synthase"/>
</dbReference>
<sequence>MSTRPRASALRLVMAQINLCVGDVPGNVSRVIACATRARDELSADLIVFPELTLTGYPPEDLLLRPALHEMVSEGLDRLCAEVQGIHLLVGHPEQTPAGRFNSASVIYQGEMVACCRKRHLPNYNVFDEKRYFVAGDGFCVAKVAGIHIGVTICEDIWTPEPARAAADAGAQLLVNLNASPFHTGKSNEREAVVAERVGETDCPVVYVNLAGGQDELVFDGESFVLDRHAATAVRAPACEEGLYPVDFAPGDSGIEVLPGEVSARADEEASIYKVLVLGVRDYIEKNRFSGAIIGLSGGIDSALTLAIAVDAIGADRVQAVMMPSRYTAEMSLEDARAEAEALGVAYQEISIEPPFNSFLDVLSDALAGTQPDATEENIQARCRGVILMALSNKQGRILLTTGNKSEMSVGYATLYGDMAGGFAPIKDVPKLLVYRLSEYRNSIAPVIPRRVIERPPSAELAPDQKDEDSLPPYEFLDPVLEGYIEQDLGVRELIALGFEAEMVRRVATLVDRNEYKRRQAPPGIRISKRAFGRDRRYPITSGFLNAQLRRNGK</sequence>
<comment type="pathway">
    <text evidence="1 7 8">Cofactor biosynthesis; NAD(+) biosynthesis; NAD(+) from deamido-NAD(+) (L-Gln route): step 1/1.</text>
</comment>
<comment type="catalytic activity">
    <reaction evidence="7 8">
        <text>deamido-NAD(+) + L-glutamine + ATP + H2O = L-glutamate + AMP + diphosphate + NAD(+) + H(+)</text>
        <dbReference type="Rhea" id="RHEA:24384"/>
        <dbReference type="ChEBI" id="CHEBI:15377"/>
        <dbReference type="ChEBI" id="CHEBI:15378"/>
        <dbReference type="ChEBI" id="CHEBI:29985"/>
        <dbReference type="ChEBI" id="CHEBI:30616"/>
        <dbReference type="ChEBI" id="CHEBI:33019"/>
        <dbReference type="ChEBI" id="CHEBI:57540"/>
        <dbReference type="ChEBI" id="CHEBI:58359"/>
        <dbReference type="ChEBI" id="CHEBI:58437"/>
        <dbReference type="ChEBI" id="CHEBI:456215"/>
        <dbReference type="EC" id="6.3.5.1"/>
    </reaction>
</comment>
<dbReference type="UniPathway" id="UPA00253">
    <property type="reaction ID" value="UER00334"/>
</dbReference>
<dbReference type="GO" id="GO:0008795">
    <property type="term" value="F:NAD+ synthase activity"/>
    <property type="evidence" value="ECO:0007669"/>
    <property type="project" value="UniProtKB-UniRule"/>
</dbReference>
<proteinExistence type="inferred from homology"/>
<dbReference type="InterPro" id="IPR003010">
    <property type="entry name" value="C-N_Hydrolase"/>
</dbReference>
<dbReference type="RefSeq" id="WP_279386872.1">
    <property type="nucleotide sequence ID" value="NZ_SMFX01000001.1"/>
</dbReference>
<dbReference type="PROSITE" id="PS50263">
    <property type="entry name" value="CN_HYDROLASE"/>
    <property type="match status" value="1"/>
</dbReference>
<feature type="domain" description="CN hydrolase" evidence="10">
    <location>
        <begin position="10"/>
        <end position="250"/>
    </location>
</feature>
<evidence type="ECO:0000256" key="7">
    <source>
        <dbReference type="HAMAP-Rule" id="MF_02090"/>
    </source>
</evidence>
<comment type="similarity">
    <text evidence="9">Belongs to the NAD synthetase family.</text>
</comment>
<dbReference type="NCBIfam" id="TIGR00552">
    <property type="entry name" value="nadE"/>
    <property type="match status" value="1"/>
</dbReference>
<feature type="active site" description="Proton acceptor; for glutaminase activity" evidence="7">
    <location>
        <position position="51"/>
    </location>
</feature>
<dbReference type="Pfam" id="PF00795">
    <property type="entry name" value="CN_hydrolase"/>
    <property type="match status" value="1"/>
</dbReference>
<keyword evidence="12" id="KW-1185">Reference proteome</keyword>
<keyword evidence="3 7" id="KW-0436">Ligase</keyword>
<dbReference type="AlphaFoldDB" id="A0A4R1HJE7"/>
<evidence type="ECO:0000256" key="3">
    <source>
        <dbReference type="ARBA" id="ARBA00022598"/>
    </source>
</evidence>
<dbReference type="PIRSF" id="PIRSF006630">
    <property type="entry name" value="NADS_GAT"/>
    <property type="match status" value="1"/>
</dbReference>
<dbReference type="InterPro" id="IPR022310">
    <property type="entry name" value="NAD/GMP_synthase"/>
</dbReference>
<reference evidence="11 12" key="1">
    <citation type="submission" date="2019-03" db="EMBL/GenBank/DDBJ databases">
        <title>Genomic Encyclopedia of Type Strains, Phase IV (KMG-IV): sequencing the most valuable type-strain genomes for metagenomic binning, comparative biology and taxonomic classification.</title>
        <authorList>
            <person name="Goeker M."/>
        </authorList>
    </citation>
    <scope>NUCLEOTIDE SEQUENCE [LARGE SCALE GENOMIC DNA]</scope>
    <source>
        <strain evidence="11 12">DSM 19610</strain>
    </source>
</reference>
<dbReference type="FunFam" id="3.40.50.620:FF:000106">
    <property type="entry name" value="Glutamine-dependent NAD(+) synthetase"/>
    <property type="match status" value="1"/>
</dbReference>
<name>A0A4R1HJE7_9GAMM</name>
<dbReference type="GO" id="GO:0003952">
    <property type="term" value="F:NAD+ synthase (glutamine-hydrolyzing) activity"/>
    <property type="evidence" value="ECO:0007669"/>
    <property type="project" value="UniProtKB-UniRule"/>
</dbReference>
<feature type="binding site" evidence="7">
    <location>
        <position position="402"/>
    </location>
    <ligand>
        <name>ATP</name>
        <dbReference type="ChEBI" id="CHEBI:30616"/>
    </ligand>
</feature>
<evidence type="ECO:0000256" key="1">
    <source>
        <dbReference type="ARBA" id="ARBA00005188"/>
    </source>
</evidence>
<comment type="function">
    <text evidence="7">Catalyzes the ATP-dependent amidation of deamido-NAD to form NAD. Uses L-glutamine as a nitrogen source.</text>
</comment>
<comment type="caution">
    <text evidence="11">The sequence shown here is derived from an EMBL/GenBank/DDBJ whole genome shotgun (WGS) entry which is preliminary data.</text>
</comment>
<accession>A0A4R1HJE7</accession>
<dbReference type="HAMAP" id="MF_02090">
    <property type="entry name" value="NadE_glutamine_dep"/>
    <property type="match status" value="1"/>
</dbReference>
<dbReference type="SUPFAM" id="SSF52402">
    <property type="entry name" value="Adenine nucleotide alpha hydrolases-like"/>
    <property type="match status" value="1"/>
</dbReference>
<dbReference type="CDD" id="cd07570">
    <property type="entry name" value="GAT_Gln-NAD-synth"/>
    <property type="match status" value="1"/>
</dbReference>
<evidence type="ECO:0000256" key="5">
    <source>
        <dbReference type="ARBA" id="ARBA00022840"/>
    </source>
</evidence>
<dbReference type="InterPro" id="IPR014729">
    <property type="entry name" value="Rossmann-like_a/b/a_fold"/>
</dbReference>
<dbReference type="GO" id="GO:0005524">
    <property type="term" value="F:ATP binding"/>
    <property type="evidence" value="ECO:0007669"/>
    <property type="project" value="UniProtKB-UniRule"/>
</dbReference>
<evidence type="ECO:0000256" key="2">
    <source>
        <dbReference type="ARBA" id="ARBA00007145"/>
    </source>
</evidence>
<dbReference type="NCBIfam" id="NF010588">
    <property type="entry name" value="PRK13981.1"/>
    <property type="match status" value="1"/>
</dbReference>
<feature type="binding site" evidence="7">
    <location>
        <position position="517"/>
    </location>
    <ligand>
        <name>deamido-NAD(+)</name>
        <dbReference type="ChEBI" id="CHEBI:58437"/>
        <note>ligand shared between two neighboring subunits</note>
    </ligand>
</feature>